<name>A0A024GQP3_9STRA</name>
<proteinExistence type="predicted"/>
<organism evidence="2 3">
    <name type="scientific">Albugo candida</name>
    <dbReference type="NCBI Taxonomy" id="65357"/>
    <lineage>
        <taxon>Eukaryota</taxon>
        <taxon>Sar</taxon>
        <taxon>Stramenopiles</taxon>
        <taxon>Oomycota</taxon>
        <taxon>Peronosporomycetes</taxon>
        <taxon>Albuginales</taxon>
        <taxon>Albuginaceae</taxon>
        <taxon>Albugo</taxon>
    </lineage>
</organism>
<feature type="signal peptide" evidence="1">
    <location>
        <begin position="1"/>
        <end position="21"/>
    </location>
</feature>
<keyword evidence="1" id="KW-0732">Signal</keyword>
<gene>
    <name evidence="2" type="ORF">BN9_102860</name>
</gene>
<dbReference type="AlphaFoldDB" id="A0A024GQP3"/>
<feature type="chain" id="PRO_5001532577" description="Tectonic domain-containing protein" evidence="1">
    <location>
        <begin position="22"/>
        <end position="199"/>
    </location>
</feature>
<reference evidence="2 3" key="1">
    <citation type="submission" date="2012-05" db="EMBL/GenBank/DDBJ databases">
        <title>Recombination and specialization in a pathogen metapopulation.</title>
        <authorList>
            <person name="Gardiner A."/>
            <person name="Kemen E."/>
            <person name="Schultz-Larsen T."/>
            <person name="MacLean D."/>
            <person name="Van Oosterhout C."/>
            <person name="Jones J.D.G."/>
        </authorList>
    </citation>
    <scope>NUCLEOTIDE SEQUENCE [LARGE SCALE GENOMIC DNA]</scope>
    <source>
        <strain evidence="2 3">Ac Nc2</strain>
    </source>
</reference>
<dbReference type="Proteomes" id="UP000053237">
    <property type="component" value="Unassembled WGS sequence"/>
</dbReference>
<evidence type="ECO:0000313" key="3">
    <source>
        <dbReference type="Proteomes" id="UP000053237"/>
    </source>
</evidence>
<accession>A0A024GQP3</accession>
<keyword evidence="3" id="KW-1185">Reference proteome</keyword>
<dbReference type="EMBL" id="CAIX01000268">
    <property type="protein sequence ID" value="CCI49032.1"/>
    <property type="molecule type" value="Genomic_DNA"/>
</dbReference>
<dbReference type="InParanoid" id="A0A024GQP3"/>
<evidence type="ECO:0000256" key="1">
    <source>
        <dbReference type="SAM" id="SignalP"/>
    </source>
</evidence>
<evidence type="ECO:0000313" key="2">
    <source>
        <dbReference type="EMBL" id="CCI49032.1"/>
    </source>
</evidence>
<sequence length="199" mass="21834">MVGQSFHIILLFLALTDNASALLKRYPSTQLSDYTFLLTLEVESLNNHTCTIGIADEKQLKNTKFGPGYVVSTVDDPACSTGCSCSTEGCCSDVGCCEFGQCLTSSLLYDIKEDYLCTRQQEYLFDIAFFAYDEDTRLFPAPYVRLCTCSSGGAGSSTKQWPYFTYNANTKLCKCYRKVIAAYHSTGSLSGVGEFGPVV</sequence>
<comment type="caution">
    <text evidence="2">The sequence shown here is derived from an EMBL/GenBank/DDBJ whole genome shotgun (WGS) entry which is preliminary data.</text>
</comment>
<evidence type="ECO:0008006" key="4">
    <source>
        <dbReference type="Google" id="ProtNLM"/>
    </source>
</evidence>
<protein>
    <recommendedName>
        <fullName evidence="4">Tectonic domain-containing protein</fullName>
    </recommendedName>
</protein>